<keyword evidence="3" id="KW-1133">Transmembrane helix</keyword>
<dbReference type="PRINTS" id="PR00248">
    <property type="entry name" value="GPCRMGR"/>
</dbReference>
<organism evidence="7 8">
    <name type="scientific">Nephila pilipes</name>
    <name type="common">Giant wood spider</name>
    <name type="synonym">Nephila maculata</name>
    <dbReference type="NCBI Taxonomy" id="299642"/>
    <lineage>
        <taxon>Eukaryota</taxon>
        <taxon>Metazoa</taxon>
        <taxon>Ecdysozoa</taxon>
        <taxon>Arthropoda</taxon>
        <taxon>Chelicerata</taxon>
        <taxon>Arachnida</taxon>
        <taxon>Araneae</taxon>
        <taxon>Araneomorphae</taxon>
        <taxon>Entelegynae</taxon>
        <taxon>Araneoidea</taxon>
        <taxon>Nephilidae</taxon>
        <taxon>Nephila</taxon>
    </lineage>
</organism>
<comment type="subcellular location">
    <subcellularLocation>
        <location evidence="1">Membrane</location>
        <topology evidence="1">Multi-pass membrane protein</topology>
    </subcellularLocation>
</comment>
<keyword evidence="6" id="KW-0325">Glycoprotein</keyword>
<keyword evidence="2" id="KW-0812">Transmembrane</keyword>
<dbReference type="Gene3D" id="3.40.50.2300">
    <property type="match status" value="1"/>
</dbReference>
<feature type="non-terminal residue" evidence="7">
    <location>
        <position position="1"/>
    </location>
</feature>
<dbReference type="Proteomes" id="UP000887013">
    <property type="component" value="Unassembled WGS sequence"/>
</dbReference>
<evidence type="ECO:0000313" key="8">
    <source>
        <dbReference type="Proteomes" id="UP000887013"/>
    </source>
</evidence>
<keyword evidence="4" id="KW-0472">Membrane</keyword>
<sequence length="112" mass="11884">MRVEKDAEVVIGAVLPVHHPGEGVFGCGNPTHDGVQVFEAMRWAIDVLNRKSGLISDAGGGSLIPGVKMGLKVYDSCGHNALAVEHLTTLFPVLRSGPRACDYMVKNSSLTI</sequence>
<dbReference type="InterPro" id="IPR028082">
    <property type="entry name" value="Peripla_BP_I"/>
</dbReference>
<evidence type="ECO:0000256" key="3">
    <source>
        <dbReference type="ARBA" id="ARBA00022989"/>
    </source>
</evidence>
<evidence type="ECO:0000256" key="5">
    <source>
        <dbReference type="ARBA" id="ARBA00023170"/>
    </source>
</evidence>
<gene>
    <name evidence="7" type="primary">Grm7_0</name>
    <name evidence="7" type="ORF">NPIL_621511</name>
</gene>
<dbReference type="GO" id="GO:0004930">
    <property type="term" value="F:G protein-coupled receptor activity"/>
    <property type="evidence" value="ECO:0007669"/>
    <property type="project" value="InterPro"/>
</dbReference>
<evidence type="ECO:0000256" key="2">
    <source>
        <dbReference type="ARBA" id="ARBA00022692"/>
    </source>
</evidence>
<dbReference type="AlphaFoldDB" id="A0A8X6R120"/>
<dbReference type="EMBL" id="BMAW01085390">
    <property type="protein sequence ID" value="GFU42708.1"/>
    <property type="molecule type" value="Genomic_DNA"/>
</dbReference>
<protein>
    <submittedName>
        <fullName evidence="7">Metabotropic glutamate receptor 7</fullName>
    </submittedName>
</protein>
<accession>A0A8X6R120</accession>
<evidence type="ECO:0000313" key="7">
    <source>
        <dbReference type="EMBL" id="GFU42708.1"/>
    </source>
</evidence>
<dbReference type="OrthoDB" id="6366218at2759"/>
<reference evidence="7" key="1">
    <citation type="submission" date="2020-08" db="EMBL/GenBank/DDBJ databases">
        <title>Multicomponent nature underlies the extraordinary mechanical properties of spider dragline silk.</title>
        <authorList>
            <person name="Kono N."/>
            <person name="Nakamura H."/>
            <person name="Mori M."/>
            <person name="Yoshida Y."/>
            <person name="Ohtoshi R."/>
            <person name="Malay A.D."/>
            <person name="Moran D.A.P."/>
            <person name="Tomita M."/>
            <person name="Numata K."/>
            <person name="Arakawa K."/>
        </authorList>
    </citation>
    <scope>NUCLEOTIDE SEQUENCE</scope>
</reference>
<name>A0A8X6R120_NEPPI</name>
<evidence type="ECO:0000256" key="1">
    <source>
        <dbReference type="ARBA" id="ARBA00004141"/>
    </source>
</evidence>
<dbReference type="InterPro" id="IPR000337">
    <property type="entry name" value="GPCR_3"/>
</dbReference>
<keyword evidence="8" id="KW-1185">Reference proteome</keyword>
<comment type="caution">
    <text evidence="7">The sequence shown here is derived from an EMBL/GenBank/DDBJ whole genome shotgun (WGS) entry which is preliminary data.</text>
</comment>
<evidence type="ECO:0000256" key="4">
    <source>
        <dbReference type="ARBA" id="ARBA00023136"/>
    </source>
</evidence>
<dbReference type="SUPFAM" id="SSF53822">
    <property type="entry name" value="Periplasmic binding protein-like I"/>
    <property type="match status" value="1"/>
</dbReference>
<evidence type="ECO:0000256" key="6">
    <source>
        <dbReference type="ARBA" id="ARBA00023180"/>
    </source>
</evidence>
<dbReference type="GO" id="GO:0016020">
    <property type="term" value="C:membrane"/>
    <property type="evidence" value="ECO:0007669"/>
    <property type="project" value="UniProtKB-SubCell"/>
</dbReference>
<proteinExistence type="predicted"/>
<keyword evidence="5 7" id="KW-0675">Receptor</keyword>